<feature type="domain" description="Sialate O-acetylesterase" evidence="2">
    <location>
        <begin position="135"/>
        <end position="370"/>
    </location>
</feature>
<evidence type="ECO:0000313" key="3">
    <source>
        <dbReference type="EMBL" id="KAL3884152.1"/>
    </source>
</evidence>
<dbReference type="Pfam" id="PF03629">
    <property type="entry name" value="SASA"/>
    <property type="match status" value="1"/>
</dbReference>
<organism evidence="3 4">
    <name type="scientific">Sinanodonta woodiana</name>
    <name type="common">Chinese pond mussel</name>
    <name type="synonym">Anodonta woodiana</name>
    <dbReference type="NCBI Taxonomy" id="1069815"/>
    <lineage>
        <taxon>Eukaryota</taxon>
        <taxon>Metazoa</taxon>
        <taxon>Spiralia</taxon>
        <taxon>Lophotrochozoa</taxon>
        <taxon>Mollusca</taxon>
        <taxon>Bivalvia</taxon>
        <taxon>Autobranchia</taxon>
        <taxon>Heteroconchia</taxon>
        <taxon>Palaeoheterodonta</taxon>
        <taxon>Unionida</taxon>
        <taxon>Unionoidea</taxon>
        <taxon>Unionidae</taxon>
        <taxon>Unioninae</taxon>
        <taxon>Sinanodonta</taxon>
    </lineage>
</organism>
<dbReference type="InterPro" id="IPR005181">
    <property type="entry name" value="SASA"/>
</dbReference>
<sequence>MSDKFRNLNALFLISLINNTTMKWTILVVCLHLCITNVDCASGISFARSYGSHMVLQGAPNRAVLWGFAHKIGDIVHVSLNNHEVTTTTVVAHSHGGSSGIWKVKLPAQNSKGPFVIHVSSSEGSATISDVLFGDVWFCSGQSNMGFKMNHVFNYTEELNEAAKFSEIRIFSTNRHTSNTSLTDLSSVNHWYLPNSTSVGNFSAVCWLYGKYLYPHIHRPIGLIESAWGGTIIEAWSSHDALAKCTTTGHRVNRAAQNHPSVLFNAMVSPFLPMTIYGVIWYQGESNSPHADRYVCQFPAMIADWRHKFHQASMGETNETFPFGFVQLAGNGNDTNRGFPDLRWAQTANYGHVPNAQLPNVFMSVAMDLPDFHSPYGSVHPRDKQDVASRLVLAARAVAYGENGLDFQGPIPTKFTLHGSSLTIEFNQGNSPIEVRSDSGFEMCCTHSTDPNYQCPTTSGWSVAHMTSHSSSSITLDVTSCTAHAMHIRGVRYAWHEGPCQVKHCAIYGRDNDLPAPPFKHHV</sequence>
<comment type="caution">
    <text evidence="3">The sequence shown here is derived from an EMBL/GenBank/DDBJ whole genome shotgun (WGS) entry which is preliminary data.</text>
</comment>
<evidence type="ECO:0000313" key="4">
    <source>
        <dbReference type="Proteomes" id="UP001634394"/>
    </source>
</evidence>
<reference evidence="3 4" key="1">
    <citation type="submission" date="2024-11" db="EMBL/GenBank/DDBJ databases">
        <title>Chromosome-level genome assembly of the freshwater bivalve Anodonta woodiana.</title>
        <authorList>
            <person name="Chen X."/>
        </authorList>
    </citation>
    <scope>NUCLEOTIDE SEQUENCE [LARGE SCALE GENOMIC DNA]</scope>
    <source>
        <strain evidence="3">MN2024</strain>
        <tissue evidence="3">Gills</tissue>
    </source>
</reference>
<dbReference type="SUPFAM" id="SSF52266">
    <property type="entry name" value="SGNH hydrolase"/>
    <property type="match status" value="1"/>
</dbReference>
<evidence type="ECO:0000259" key="2">
    <source>
        <dbReference type="Pfam" id="PF03629"/>
    </source>
</evidence>
<proteinExistence type="predicted"/>
<keyword evidence="1" id="KW-0378">Hydrolase</keyword>
<dbReference type="EMBL" id="JBJQND010000003">
    <property type="protein sequence ID" value="KAL3884152.1"/>
    <property type="molecule type" value="Genomic_DNA"/>
</dbReference>
<dbReference type="PANTHER" id="PTHR22901">
    <property type="entry name" value="SIALATE O-ACETYLESTERASE"/>
    <property type="match status" value="1"/>
</dbReference>
<accession>A0ABD3XGL7</accession>
<dbReference type="InterPro" id="IPR036514">
    <property type="entry name" value="SGNH_hydro_sf"/>
</dbReference>
<gene>
    <name evidence="3" type="ORF">ACJMK2_030372</name>
</gene>
<dbReference type="Proteomes" id="UP001634394">
    <property type="component" value="Unassembled WGS sequence"/>
</dbReference>
<dbReference type="GO" id="GO:0016787">
    <property type="term" value="F:hydrolase activity"/>
    <property type="evidence" value="ECO:0007669"/>
    <property type="project" value="UniProtKB-KW"/>
</dbReference>
<evidence type="ECO:0000256" key="1">
    <source>
        <dbReference type="ARBA" id="ARBA00022801"/>
    </source>
</evidence>
<keyword evidence="4" id="KW-1185">Reference proteome</keyword>
<name>A0ABD3XGL7_SINWO</name>
<dbReference type="InterPro" id="IPR039329">
    <property type="entry name" value="SIAE"/>
</dbReference>
<dbReference type="AlphaFoldDB" id="A0ABD3XGL7"/>
<dbReference type="PANTHER" id="PTHR22901:SF0">
    <property type="entry name" value="SIALATE O-ACETYLESTERASE"/>
    <property type="match status" value="1"/>
</dbReference>
<protein>
    <recommendedName>
        <fullName evidence="2">Sialate O-acetylesterase domain-containing protein</fullName>
    </recommendedName>
</protein>
<dbReference type="Gene3D" id="3.40.50.1110">
    <property type="entry name" value="SGNH hydrolase"/>
    <property type="match status" value="1"/>
</dbReference>